<feature type="region of interest" description="Disordered" evidence="1">
    <location>
        <begin position="176"/>
        <end position="243"/>
    </location>
</feature>
<feature type="compositionally biased region" description="Basic residues" evidence="1">
    <location>
        <begin position="182"/>
        <end position="195"/>
    </location>
</feature>
<evidence type="ECO:0000313" key="2">
    <source>
        <dbReference type="EMBL" id="SFE81661.1"/>
    </source>
</evidence>
<gene>
    <name evidence="2" type="ORF">SAMN02745121_05615</name>
</gene>
<proteinExistence type="predicted"/>
<dbReference type="STRING" id="54.SAMN02745121_05615"/>
<evidence type="ECO:0000313" key="3">
    <source>
        <dbReference type="Proteomes" id="UP000199400"/>
    </source>
</evidence>
<dbReference type="RefSeq" id="WP_096327318.1">
    <property type="nucleotide sequence ID" value="NZ_FOMX01000020.1"/>
</dbReference>
<evidence type="ECO:0000256" key="1">
    <source>
        <dbReference type="SAM" id="MobiDB-lite"/>
    </source>
</evidence>
<organism evidence="2 3">
    <name type="scientific">Nannocystis exedens</name>
    <dbReference type="NCBI Taxonomy" id="54"/>
    <lineage>
        <taxon>Bacteria</taxon>
        <taxon>Pseudomonadati</taxon>
        <taxon>Myxococcota</taxon>
        <taxon>Polyangia</taxon>
        <taxon>Nannocystales</taxon>
        <taxon>Nannocystaceae</taxon>
        <taxon>Nannocystis</taxon>
    </lineage>
</organism>
<protein>
    <submittedName>
        <fullName evidence="2">Uncharacterized protein</fullName>
    </submittedName>
</protein>
<name>A0A1I2DMV5_9BACT</name>
<dbReference type="AlphaFoldDB" id="A0A1I2DMV5"/>
<dbReference type="EMBL" id="FOMX01000020">
    <property type="protein sequence ID" value="SFE81661.1"/>
    <property type="molecule type" value="Genomic_DNA"/>
</dbReference>
<sequence>MLRRILGEALATDEAVEGLLPPDADFTAKDKDKPINALHRTYSVACGLKTKALVEWIATGERQPRWFERAFRIYSRDFARQYAKKKPSLQHGVYPLVQLACAAERAAEASEILMRVLPDKKFVPAKARRIAELALSMAADPRPLRDRAERFLRANVRERIDHGGYGDVAEYTSTSQALPVSRAHRRSSSRARRASLARERSAGGRGQAGSESMSSSTGLDAHGASSMPFRTCPLSRCTRRTAR</sequence>
<dbReference type="Proteomes" id="UP000199400">
    <property type="component" value="Unassembled WGS sequence"/>
</dbReference>
<accession>A0A1I2DMV5</accession>
<keyword evidence="3" id="KW-1185">Reference proteome</keyword>
<feature type="compositionally biased region" description="Polar residues" evidence="1">
    <location>
        <begin position="209"/>
        <end position="218"/>
    </location>
</feature>
<reference evidence="3" key="1">
    <citation type="submission" date="2016-10" db="EMBL/GenBank/DDBJ databases">
        <authorList>
            <person name="Varghese N."/>
            <person name="Submissions S."/>
        </authorList>
    </citation>
    <scope>NUCLEOTIDE SEQUENCE [LARGE SCALE GENOMIC DNA]</scope>
    <source>
        <strain evidence="3">ATCC 25963</strain>
    </source>
</reference>